<evidence type="ECO:0000256" key="5">
    <source>
        <dbReference type="SAM" id="MobiDB-lite"/>
    </source>
</evidence>
<comment type="caution">
    <text evidence="6">The sequence shown here is derived from an EMBL/GenBank/DDBJ whole genome shotgun (WGS) entry which is preliminary data.</text>
</comment>
<evidence type="ECO:0000313" key="6">
    <source>
        <dbReference type="EMBL" id="KAK0644283.1"/>
    </source>
</evidence>
<dbReference type="FunFam" id="3.90.470.10:FF:000017">
    <property type="entry name" value="54S ribosomal protein L22, mitochondrial"/>
    <property type="match status" value="1"/>
</dbReference>
<feature type="region of interest" description="Disordered" evidence="5">
    <location>
        <begin position="107"/>
        <end position="133"/>
    </location>
</feature>
<feature type="region of interest" description="Disordered" evidence="5">
    <location>
        <begin position="40"/>
        <end position="80"/>
    </location>
</feature>
<feature type="compositionally biased region" description="Low complexity" evidence="5">
    <location>
        <begin position="107"/>
        <end position="116"/>
    </location>
</feature>
<dbReference type="SUPFAM" id="SSF54843">
    <property type="entry name" value="Ribosomal protein L22"/>
    <property type="match status" value="1"/>
</dbReference>
<dbReference type="GO" id="GO:0015934">
    <property type="term" value="C:large ribosomal subunit"/>
    <property type="evidence" value="ECO:0007669"/>
    <property type="project" value="InterPro"/>
</dbReference>
<name>A0AA39Y1N5_9PEZI</name>
<gene>
    <name evidence="6" type="ORF">B0T16DRAFT_460356</name>
</gene>
<dbReference type="InterPro" id="IPR036394">
    <property type="entry name" value="Ribosomal_uL22_sf"/>
</dbReference>
<organism evidence="6 7">
    <name type="scientific">Cercophora newfieldiana</name>
    <dbReference type="NCBI Taxonomy" id="92897"/>
    <lineage>
        <taxon>Eukaryota</taxon>
        <taxon>Fungi</taxon>
        <taxon>Dikarya</taxon>
        <taxon>Ascomycota</taxon>
        <taxon>Pezizomycotina</taxon>
        <taxon>Sordariomycetes</taxon>
        <taxon>Sordariomycetidae</taxon>
        <taxon>Sordariales</taxon>
        <taxon>Lasiosphaeriaceae</taxon>
        <taxon>Cercophora</taxon>
    </lineage>
</organism>
<keyword evidence="3 4" id="KW-0687">Ribonucleoprotein</keyword>
<dbReference type="AlphaFoldDB" id="A0AA39Y1N5"/>
<evidence type="ECO:0000256" key="3">
    <source>
        <dbReference type="ARBA" id="ARBA00023274"/>
    </source>
</evidence>
<dbReference type="InterPro" id="IPR001063">
    <property type="entry name" value="Ribosomal_uL22"/>
</dbReference>
<evidence type="ECO:0000256" key="2">
    <source>
        <dbReference type="ARBA" id="ARBA00022980"/>
    </source>
</evidence>
<evidence type="ECO:0000256" key="1">
    <source>
        <dbReference type="ARBA" id="ARBA00009451"/>
    </source>
</evidence>
<dbReference type="InterPro" id="IPR047867">
    <property type="entry name" value="Ribosomal_uL22_bac/org-type"/>
</dbReference>
<feature type="compositionally biased region" description="Low complexity" evidence="5">
    <location>
        <begin position="12"/>
        <end position="25"/>
    </location>
</feature>
<accession>A0AA39Y1N5</accession>
<reference evidence="6" key="1">
    <citation type="submission" date="2023-06" db="EMBL/GenBank/DDBJ databases">
        <title>Genome-scale phylogeny and comparative genomics of the fungal order Sordariales.</title>
        <authorList>
            <consortium name="Lawrence Berkeley National Laboratory"/>
            <person name="Hensen N."/>
            <person name="Bonometti L."/>
            <person name="Westerberg I."/>
            <person name="Brannstrom I.O."/>
            <person name="Guillou S."/>
            <person name="Cros-Aarteil S."/>
            <person name="Calhoun S."/>
            <person name="Haridas S."/>
            <person name="Kuo A."/>
            <person name="Mondo S."/>
            <person name="Pangilinan J."/>
            <person name="Riley R."/>
            <person name="Labutti K."/>
            <person name="Andreopoulos B."/>
            <person name="Lipzen A."/>
            <person name="Chen C."/>
            <person name="Yanf M."/>
            <person name="Daum C."/>
            <person name="Ng V."/>
            <person name="Clum A."/>
            <person name="Steindorff A."/>
            <person name="Ohm R."/>
            <person name="Martin F."/>
            <person name="Silar P."/>
            <person name="Natvig D."/>
            <person name="Lalanne C."/>
            <person name="Gautier V."/>
            <person name="Ament-Velasquez S.L."/>
            <person name="Kruys A."/>
            <person name="Hutchinson M.I."/>
            <person name="Powell A.J."/>
            <person name="Barry K."/>
            <person name="Miller A.N."/>
            <person name="Grigoriev I.V."/>
            <person name="Debuchy R."/>
            <person name="Gladieux P."/>
            <person name="Thoren M.H."/>
            <person name="Johannesson H."/>
        </authorList>
    </citation>
    <scope>NUCLEOTIDE SEQUENCE</scope>
    <source>
        <strain evidence="6">SMH2532-1</strain>
    </source>
</reference>
<proteinExistence type="inferred from homology"/>
<dbReference type="PANTHER" id="PTHR13501">
    <property type="entry name" value="CHLOROPLAST 50S RIBOSOMAL PROTEIN L22-RELATED"/>
    <property type="match status" value="1"/>
</dbReference>
<keyword evidence="2 4" id="KW-0689">Ribosomal protein</keyword>
<dbReference type="Proteomes" id="UP001174936">
    <property type="component" value="Unassembled WGS sequence"/>
</dbReference>
<dbReference type="GO" id="GO:0006412">
    <property type="term" value="P:translation"/>
    <property type="evidence" value="ECO:0007669"/>
    <property type="project" value="InterPro"/>
</dbReference>
<dbReference type="Gene3D" id="3.90.470.10">
    <property type="entry name" value="Ribosomal protein L22/L17"/>
    <property type="match status" value="1"/>
</dbReference>
<dbReference type="PANTHER" id="PTHR13501:SF10">
    <property type="entry name" value="LARGE RIBOSOMAL SUBUNIT PROTEIN UL22M"/>
    <property type="match status" value="1"/>
</dbReference>
<dbReference type="EMBL" id="JAULSV010000005">
    <property type="protein sequence ID" value="KAK0644283.1"/>
    <property type="molecule type" value="Genomic_DNA"/>
</dbReference>
<protein>
    <submittedName>
        <fullName evidence="6">Ribosomal protein L22/L17</fullName>
    </submittedName>
</protein>
<comment type="similarity">
    <text evidence="1 4">Belongs to the universal ribosomal protein uL22 family.</text>
</comment>
<evidence type="ECO:0000256" key="4">
    <source>
        <dbReference type="RuleBase" id="RU004005"/>
    </source>
</evidence>
<dbReference type="GO" id="GO:0003735">
    <property type="term" value="F:structural constituent of ribosome"/>
    <property type="evidence" value="ECO:0007669"/>
    <property type="project" value="InterPro"/>
</dbReference>
<dbReference type="Pfam" id="PF00237">
    <property type="entry name" value="Ribosomal_L22"/>
    <property type="match status" value="1"/>
</dbReference>
<evidence type="ECO:0000313" key="7">
    <source>
        <dbReference type="Proteomes" id="UP001174936"/>
    </source>
</evidence>
<sequence length="371" mass="41599">MTLNMPSRRLLRSASALTSSSTSSTTANALLPALQSLSLASGPSCTSTRSLHTTPPRAWLFNSKKNSKPDPSASPLDKQLTGTADARQQLINRLQGRLQGPAMFQDEAAAAPAEAPGQENKAPGGRQKKDPRYYTPWGASLVKEHLGRGADPDPRSRVRWERKMVIRQVTRGTDAFSVEPRAEKIARTERALRSKSPFLATSVKKLVMLARQVQGKTLEDALVQMRYSKKKMAKEVRIQLELARDLAIAERGMGLGGKKKVEGEDGKEEKKEVVKIQTKDGKHLQIDDPTRMYVAEAWVGRGPWRGRRVYHHGRGRMSLQKSPSTSISVVLKEEKTRIREHQEREAKKFRQGPWVHLPDRPVTAQRPYYSW</sequence>
<feature type="region of interest" description="Disordered" evidence="5">
    <location>
        <begin position="1"/>
        <end position="25"/>
    </location>
</feature>
<keyword evidence="7" id="KW-1185">Reference proteome</keyword>